<dbReference type="AlphaFoldDB" id="A0A1H4HEC0"/>
<sequence>MLYYYLAESLNELGLLSFLIKKMGARDTPLTEFMDDRFLTAEMRRIRLRASMDILIFGVHSGIFLNHNVTKINHLILHVLEMLSRLPELYLMNENELYRFRHCIYLKEELSKLSDFFYKLNETMSNRL</sequence>
<dbReference type="EMBL" id="FNRA01000015">
    <property type="protein sequence ID" value="SEB19408.1"/>
    <property type="molecule type" value="Genomic_DNA"/>
</dbReference>
<organism evidence="1 2">
    <name type="scientific">Pedobacter hartonius</name>
    <dbReference type="NCBI Taxonomy" id="425514"/>
    <lineage>
        <taxon>Bacteria</taxon>
        <taxon>Pseudomonadati</taxon>
        <taxon>Bacteroidota</taxon>
        <taxon>Sphingobacteriia</taxon>
        <taxon>Sphingobacteriales</taxon>
        <taxon>Sphingobacteriaceae</taxon>
        <taxon>Pedobacter</taxon>
    </lineage>
</organism>
<dbReference type="Proteomes" id="UP000198850">
    <property type="component" value="Unassembled WGS sequence"/>
</dbReference>
<dbReference type="RefSeq" id="WP_090559819.1">
    <property type="nucleotide sequence ID" value="NZ_FNRA01000015.1"/>
</dbReference>
<evidence type="ECO:0000313" key="2">
    <source>
        <dbReference type="Proteomes" id="UP000198850"/>
    </source>
</evidence>
<dbReference type="STRING" id="425514.SAMN05443550_11573"/>
<gene>
    <name evidence="1" type="ORF">SAMN05443550_11573</name>
</gene>
<keyword evidence="2" id="KW-1185">Reference proteome</keyword>
<name>A0A1H4HEC0_9SPHI</name>
<proteinExistence type="predicted"/>
<evidence type="ECO:0000313" key="1">
    <source>
        <dbReference type="EMBL" id="SEB19408.1"/>
    </source>
</evidence>
<protein>
    <submittedName>
        <fullName evidence="1">Uncharacterized protein</fullName>
    </submittedName>
</protein>
<accession>A0A1H4HEC0</accession>
<dbReference type="OrthoDB" id="767138at2"/>
<reference evidence="1 2" key="1">
    <citation type="submission" date="2016-10" db="EMBL/GenBank/DDBJ databases">
        <authorList>
            <person name="de Groot N.N."/>
        </authorList>
    </citation>
    <scope>NUCLEOTIDE SEQUENCE [LARGE SCALE GENOMIC DNA]</scope>
    <source>
        <strain evidence="1 2">DSM 19033</strain>
    </source>
</reference>